<dbReference type="AlphaFoldDB" id="A0A1X6ZMB5"/>
<dbReference type="Proteomes" id="UP000240624">
    <property type="component" value="Unassembled WGS sequence"/>
</dbReference>
<sequence>MDINKGPAKPGMYLLWGAAALVALVVAWMLGEAMIDRIAPTAEPETLSAPVE</sequence>
<dbReference type="Proteomes" id="UP000193495">
    <property type="component" value="Unassembled WGS sequence"/>
</dbReference>
<evidence type="ECO:0000256" key="1">
    <source>
        <dbReference type="SAM" id="Phobius"/>
    </source>
</evidence>
<keyword evidence="1" id="KW-0812">Transmembrane</keyword>
<keyword evidence="1" id="KW-1133">Transmembrane helix</keyword>
<keyword evidence="1" id="KW-0472">Membrane</keyword>
<evidence type="ECO:0000313" key="4">
    <source>
        <dbReference type="Proteomes" id="UP000193495"/>
    </source>
</evidence>
<dbReference type="RefSeq" id="WP_165761469.1">
    <property type="nucleotide sequence ID" value="NZ_FWFY01000008.1"/>
</dbReference>
<evidence type="ECO:0000313" key="3">
    <source>
        <dbReference type="EMBL" id="SLN55463.1"/>
    </source>
</evidence>
<name>A0A1X6ZMB5_9RHOB</name>
<gene>
    <name evidence="2" type="ORF">CLV79_107119</name>
    <name evidence="3" type="ORF">LOS8367_02621</name>
</gene>
<protein>
    <submittedName>
        <fullName evidence="3">Uncharacterized protein</fullName>
    </submittedName>
</protein>
<reference evidence="3 4" key="1">
    <citation type="submission" date="2017-03" db="EMBL/GenBank/DDBJ databases">
        <authorList>
            <person name="Afonso C.L."/>
            <person name="Miller P.J."/>
            <person name="Scott M.A."/>
            <person name="Spackman E."/>
            <person name="Goraichik I."/>
            <person name="Dimitrov K.M."/>
            <person name="Suarez D.L."/>
            <person name="Swayne D.E."/>
        </authorList>
    </citation>
    <scope>NUCLEOTIDE SEQUENCE [LARGE SCALE GENOMIC DNA]</scope>
    <source>
        <strain evidence="3 4">CECT 8367</strain>
    </source>
</reference>
<accession>A0A1X6ZMB5</accession>
<evidence type="ECO:0000313" key="2">
    <source>
        <dbReference type="EMBL" id="PSK85889.1"/>
    </source>
</evidence>
<reference evidence="2 5" key="2">
    <citation type="submission" date="2018-03" db="EMBL/GenBank/DDBJ databases">
        <title>Genomic Encyclopedia of Archaeal and Bacterial Type Strains, Phase II (KMG-II): from individual species to whole genera.</title>
        <authorList>
            <person name="Goeker M."/>
        </authorList>
    </citation>
    <scope>NUCLEOTIDE SEQUENCE [LARGE SCALE GENOMIC DNA]</scope>
    <source>
        <strain evidence="2 5">DSM 29956</strain>
    </source>
</reference>
<evidence type="ECO:0000313" key="5">
    <source>
        <dbReference type="Proteomes" id="UP000240624"/>
    </source>
</evidence>
<proteinExistence type="predicted"/>
<feature type="transmembrane region" description="Helical" evidence="1">
    <location>
        <begin position="12"/>
        <end position="30"/>
    </location>
</feature>
<organism evidence="3 4">
    <name type="scientific">Limimaricola soesokkakensis</name>
    <dbReference type="NCBI Taxonomy" id="1343159"/>
    <lineage>
        <taxon>Bacteria</taxon>
        <taxon>Pseudomonadati</taxon>
        <taxon>Pseudomonadota</taxon>
        <taxon>Alphaproteobacteria</taxon>
        <taxon>Rhodobacterales</taxon>
        <taxon>Paracoccaceae</taxon>
        <taxon>Limimaricola</taxon>
    </lineage>
</organism>
<dbReference type="EMBL" id="FWFY01000008">
    <property type="protein sequence ID" value="SLN55463.1"/>
    <property type="molecule type" value="Genomic_DNA"/>
</dbReference>
<keyword evidence="5" id="KW-1185">Reference proteome</keyword>
<dbReference type="EMBL" id="PYGB01000007">
    <property type="protein sequence ID" value="PSK85889.1"/>
    <property type="molecule type" value="Genomic_DNA"/>
</dbReference>